<name>A0A2T4H3W6_FUSCU</name>
<feature type="region of interest" description="Disordered" evidence="1">
    <location>
        <begin position="108"/>
        <end position="130"/>
    </location>
</feature>
<reference evidence="3" key="2">
    <citation type="submission" date="2020-11" db="EMBL/GenBank/DDBJ databases">
        <title>The chromosome-scale genome resource for two endophytic Fusarium species: F. culmorum and F. pseudograminearum.</title>
        <authorList>
            <person name="Yuan Z."/>
        </authorList>
    </citation>
    <scope>NUCLEOTIDE SEQUENCE</scope>
    <source>
        <strain evidence="3">Class2-1B</strain>
    </source>
</reference>
<dbReference type="AlphaFoldDB" id="A0A2T4H3W6"/>
<organism evidence="2 4">
    <name type="scientific">Fusarium culmorum</name>
    <dbReference type="NCBI Taxonomy" id="5516"/>
    <lineage>
        <taxon>Eukaryota</taxon>
        <taxon>Fungi</taxon>
        <taxon>Dikarya</taxon>
        <taxon>Ascomycota</taxon>
        <taxon>Pezizomycotina</taxon>
        <taxon>Sordariomycetes</taxon>
        <taxon>Hypocreomycetidae</taxon>
        <taxon>Hypocreales</taxon>
        <taxon>Nectriaceae</taxon>
        <taxon>Fusarium</taxon>
    </lineage>
</organism>
<proteinExistence type="predicted"/>
<dbReference type="Proteomes" id="UP000663297">
    <property type="component" value="Chromosome 3"/>
</dbReference>
<feature type="compositionally biased region" description="Basic and acidic residues" evidence="1">
    <location>
        <begin position="108"/>
        <end position="121"/>
    </location>
</feature>
<dbReference type="EMBL" id="CP064749">
    <property type="protein sequence ID" value="QPC65426.1"/>
    <property type="molecule type" value="Genomic_DNA"/>
</dbReference>
<accession>A0A2T4H3W6</accession>
<dbReference type="Proteomes" id="UP000241587">
    <property type="component" value="Unassembled WGS sequence"/>
</dbReference>
<reference evidence="2 4" key="1">
    <citation type="submission" date="2018-02" db="EMBL/GenBank/DDBJ databases">
        <title>Fusarium culmorum secondary metabolites in fungal-bacterial-plant interactions.</title>
        <authorList>
            <person name="Schmidt R."/>
        </authorList>
    </citation>
    <scope>NUCLEOTIDE SEQUENCE [LARGE SCALE GENOMIC DNA]</scope>
    <source>
        <strain evidence="2 4">PV</strain>
    </source>
</reference>
<keyword evidence="4" id="KW-1185">Reference proteome</keyword>
<sequence>MDLFFIAVKSGTHCHICFGSPVGTSPRLERKFNFHRLDESSWALYLPHFAPGQGDAGSGPWPTLDDLATPCLLRSVLNCSVLCCIRGLSWCLLTTAIESNYQAVSRRPFETPDNKEPHNCREGTSPSRMDPDLRPSWFQSFSTPFSDQSVSGRLDFCRPIRLG</sequence>
<dbReference type="OrthoDB" id="10288488at2759"/>
<dbReference type="OMA" id="NCREGTS"/>
<evidence type="ECO:0000256" key="1">
    <source>
        <dbReference type="SAM" id="MobiDB-lite"/>
    </source>
</evidence>
<evidence type="ECO:0000313" key="3">
    <source>
        <dbReference type="EMBL" id="QPC65426.1"/>
    </source>
</evidence>
<evidence type="ECO:0000313" key="4">
    <source>
        <dbReference type="Proteomes" id="UP000241587"/>
    </source>
</evidence>
<protein>
    <submittedName>
        <fullName evidence="2">Uncharacterized protein</fullName>
    </submittedName>
</protein>
<gene>
    <name evidence="2" type="ORF">FCULG_00008754</name>
    <name evidence="3" type="ORF">HYE67_007657</name>
</gene>
<evidence type="ECO:0000313" key="2">
    <source>
        <dbReference type="EMBL" id="PTD10498.1"/>
    </source>
</evidence>
<dbReference type="EMBL" id="PVEM01000003">
    <property type="protein sequence ID" value="PTD10498.1"/>
    <property type="molecule type" value="Genomic_DNA"/>
</dbReference>